<dbReference type="AlphaFoldDB" id="A0A7S2S6X6"/>
<evidence type="ECO:0000256" key="1">
    <source>
        <dbReference type="ARBA" id="ARBA00004127"/>
    </source>
</evidence>
<keyword evidence="2 5" id="KW-0812">Transmembrane</keyword>
<dbReference type="EMBL" id="HBHJ01017771">
    <property type="protein sequence ID" value="CAD9691400.1"/>
    <property type="molecule type" value="Transcribed_RNA"/>
</dbReference>
<gene>
    <name evidence="7" type="ORF">RMAR1173_LOCUS11770</name>
</gene>
<keyword evidence="4 5" id="KW-0472">Membrane</keyword>
<evidence type="ECO:0000313" key="7">
    <source>
        <dbReference type="EMBL" id="CAD9691400.1"/>
    </source>
</evidence>
<feature type="transmembrane region" description="Helical" evidence="5">
    <location>
        <begin position="204"/>
        <end position="226"/>
    </location>
</feature>
<reference evidence="7" key="1">
    <citation type="submission" date="2021-01" db="EMBL/GenBank/DDBJ databases">
        <authorList>
            <person name="Corre E."/>
            <person name="Pelletier E."/>
            <person name="Niang G."/>
            <person name="Scheremetjew M."/>
            <person name="Finn R."/>
            <person name="Kale V."/>
            <person name="Holt S."/>
            <person name="Cochrane G."/>
            <person name="Meng A."/>
            <person name="Brown T."/>
            <person name="Cohen L."/>
        </authorList>
    </citation>
    <scope>NUCLEOTIDE SEQUENCE</scope>
    <source>
        <strain evidence="7">CCMP1243</strain>
    </source>
</reference>
<protein>
    <recommendedName>
        <fullName evidence="6">DUF202 domain-containing protein</fullName>
    </recommendedName>
</protein>
<feature type="transmembrane region" description="Helical" evidence="5">
    <location>
        <begin position="129"/>
        <end position="147"/>
    </location>
</feature>
<feature type="domain" description="DUF202" evidence="6">
    <location>
        <begin position="122"/>
        <end position="186"/>
    </location>
</feature>
<evidence type="ECO:0000259" key="6">
    <source>
        <dbReference type="Pfam" id="PF02656"/>
    </source>
</evidence>
<sequence>MASCRIRVRLGDGQPFQSVAWFQGTSDDAIREVIASGLGLSRAAEFVLEDASGFLVPCCNQLPGGSEYTIRLLPLAVPSSAAQSKDLARTPPTDAPAPRVQQLDGDHKQAAASLSKFERMSSHLANERTFLAWVRTAVAVAGLAVTFSELFSHPSRFPVMFWGGSVVCWAIGLATFVVGILRYRTVKLVLNKPREQITNRFGRTGMAYMIFGFGTFLVIMSAAYIAKLKYD</sequence>
<feature type="transmembrane region" description="Helical" evidence="5">
    <location>
        <begin position="159"/>
        <end position="183"/>
    </location>
</feature>
<dbReference type="Pfam" id="PF02656">
    <property type="entry name" value="DUF202"/>
    <property type="match status" value="1"/>
</dbReference>
<comment type="subcellular location">
    <subcellularLocation>
        <location evidence="1">Endomembrane system</location>
        <topology evidence="1">Multi-pass membrane protein</topology>
    </subcellularLocation>
</comment>
<evidence type="ECO:0000256" key="5">
    <source>
        <dbReference type="SAM" id="Phobius"/>
    </source>
</evidence>
<evidence type="ECO:0000256" key="4">
    <source>
        <dbReference type="ARBA" id="ARBA00023136"/>
    </source>
</evidence>
<name>A0A7S2S6X6_9STRA</name>
<dbReference type="InterPro" id="IPR003807">
    <property type="entry name" value="DUF202"/>
</dbReference>
<proteinExistence type="predicted"/>
<accession>A0A7S2S6X6</accession>
<keyword evidence="3 5" id="KW-1133">Transmembrane helix</keyword>
<evidence type="ECO:0000256" key="2">
    <source>
        <dbReference type="ARBA" id="ARBA00022692"/>
    </source>
</evidence>
<evidence type="ECO:0000256" key="3">
    <source>
        <dbReference type="ARBA" id="ARBA00022989"/>
    </source>
</evidence>
<dbReference type="GO" id="GO:0012505">
    <property type="term" value="C:endomembrane system"/>
    <property type="evidence" value="ECO:0007669"/>
    <property type="project" value="UniProtKB-SubCell"/>
</dbReference>
<organism evidence="7">
    <name type="scientific">Rhizochromulina marina</name>
    <dbReference type="NCBI Taxonomy" id="1034831"/>
    <lineage>
        <taxon>Eukaryota</taxon>
        <taxon>Sar</taxon>
        <taxon>Stramenopiles</taxon>
        <taxon>Ochrophyta</taxon>
        <taxon>Dictyochophyceae</taxon>
        <taxon>Rhizochromulinales</taxon>
        <taxon>Rhizochromulina</taxon>
    </lineage>
</organism>